<gene>
    <name evidence="12" type="ORF">CAL19_04715</name>
</gene>
<dbReference type="GO" id="GO:0022857">
    <property type="term" value="F:transmembrane transporter activity"/>
    <property type="evidence" value="ECO:0007669"/>
    <property type="project" value="UniProtKB-UniRule"/>
</dbReference>
<keyword evidence="13" id="KW-1185">Reference proteome</keyword>
<dbReference type="EMBL" id="NEVK01000003">
    <property type="protein sequence ID" value="OZI24795.1"/>
    <property type="molecule type" value="Genomic_DNA"/>
</dbReference>
<evidence type="ECO:0000256" key="4">
    <source>
        <dbReference type="ARBA" id="ARBA00022519"/>
    </source>
</evidence>
<feature type="transmembrane region" description="Helical" evidence="9">
    <location>
        <begin position="70"/>
        <end position="92"/>
    </location>
</feature>
<comment type="similarity">
    <text evidence="8 9">Belongs to the TRAP transporter small permease family.</text>
</comment>
<comment type="function">
    <text evidence="9">Part of the tripartite ATP-independent periplasmic (TRAP) transport system.</text>
</comment>
<keyword evidence="3" id="KW-1003">Cell membrane</keyword>
<proteinExistence type="inferred from homology"/>
<evidence type="ECO:0000256" key="9">
    <source>
        <dbReference type="RuleBase" id="RU369079"/>
    </source>
</evidence>
<keyword evidence="4 9" id="KW-0997">Cell inner membrane</keyword>
<dbReference type="InterPro" id="IPR055348">
    <property type="entry name" value="DctQ"/>
</dbReference>
<feature type="transmembrane region" description="Helical" evidence="9">
    <location>
        <begin position="104"/>
        <end position="122"/>
    </location>
</feature>
<dbReference type="AlphaFoldDB" id="A0A261RIL5"/>
<evidence type="ECO:0000313" key="13">
    <source>
        <dbReference type="Proteomes" id="UP000216947"/>
    </source>
</evidence>
<dbReference type="PANTHER" id="PTHR35011">
    <property type="entry name" value="2,3-DIKETO-L-GULONATE TRAP TRANSPORTER SMALL PERMEASE PROTEIN YIAM"/>
    <property type="match status" value="1"/>
</dbReference>
<organism evidence="12 13">
    <name type="scientific">Bordetella genomosp. 7</name>
    <dbReference type="NCBI Taxonomy" id="1416805"/>
    <lineage>
        <taxon>Bacteria</taxon>
        <taxon>Pseudomonadati</taxon>
        <taxon>Pseudomonadota</taxon>
        <taxon>Betaproteobacteria</taxon>
        <taxon>Burkholderiales</taxon>
        <taxon>Alcaligenaceae</taxon>
        <taxon>Bordetella</taxon>
    </lineage>
</organism>
<reference evidence="13" key="1">
    <citation type="submission" date="2017-05" db="EMBL/GenBank/DDBJ databases">
        <title>Complete and WGS of Bordetella genogroups.</title>
        <authorList>
            <person name="Spilker T."/>
            <person name="Lipuma J."/>
        </authorList>
    </citation>
    <scope>NUCLEOTIDE SEQUENCE [LARGE SCALE GENOMIC DNA]</scope>
    <source>
        <strain evidence="13">AU18089</strain>
    </source>
</reference>
<keyword evidence="5 9" id="KW-0812">Transmembrane</keyword>
<comment type="subunit">
    <text evidence="9">The complex comprises the extracytoplasmic solute receptor protein and the two transmembrane proteins.</text>
</comment>
<keyword evidence="6 9" id="KW-1133">Transmembrane helix</keyword>
<evidence type="ECO:0000256" key="1">
    <source>
        <dbReference type="ARBA" id="ARBA00004429"/>
    </source>
</evidence>
<evidence type="ECO:0000256" key="8">
    <source>
        <dbReference type="ARBA" id="ARBA00038436"/>
    </source>
</evidence>
<evidence type="ECO:0000313" key="12">
    <source>
        <dbReference type="EMBL" id="OZI24795.1"/>
    </source>
</evidence>
<evidence type="ECO:0000256" key="3">
    <source>
        <dbReference type="ARBA" id="ARBA00022475"/>
    </source>
</evidence>
<feature type="region of interest" description="Disordered" evidence="10">
    <location>
        <begin position="1"/>
        <end position="41"/>
    </location>
</feature>
<name>A0A261RIL5_9BORD</name>
<evidence type="ECO:0000256" key="6">
    <source>
        <dbReference type="ARBA" id="ARBA00022989"/>
    </source>
</evidence>
<accession>A0A261RIL5</accession>
<feature type="transmembrane region" description="Helical" evidence="9">
    <location>
        <begin position="186"/>
        <end position="208"/>
    </location>
</feature>
<comment type="caution">
    <text evidence="12">The sequence shown here is derived from an EMBL/GenBank/DDBJ whole genome shotgun (WGS) entry which is preliminary data.</text>
</comment>
<feature type="compositionally biased region" description="Low complexity" evidence="10">
    <location>
        <begin position="13"/>
        <end position="34"/>
    </location>
</feature>
<sequence>MFARLRSRRARPSRPLCSLPSSSRRPRWRAPAPACNKPNDGAAPRRAPLTCLSPIRGSEMTAGSLRDKGLVLLGAVALVTTLIGVVAVMTRYAFTMAISFSDELITYLIVWATLIAFGLGEFSNEHLRATVLVERLSPRWQSALSWLSLVLTLLFAAMLVYYGIEIAWQRHLLNEVSPTALQFPQWIARAAVPVGFGIACIALVARILRRQPQGASHD</sequence>
<dbReference type="GO" id="GO:0005886">
    <property type="term" value="C:plasma membrane"/>
    <property type="evidence" value="ECO:0007669"/>
    <property type="project" value="UniProtKB-SubCell"/>
</dbReference>
<feature type="transmembrane region" description="Helical" evidence="9">
    <location>
        <begin position="143"/>
        <end position="164"/>
    </location>
</feature>
<evidence type="ECO:0000256" key="7">
    <source>
        <dbReference type="ARBA" id="ARBA00023136"/>
    </source>
</evidence>
<dbReference type="Proteomes" id="UP000216947">
    <property type="component" value="Unassembled WGS sequence"/>
</dbReference>
<evidence type="ECO:0000256" key="10">
    <source>
        <dbReference type="SAM" id="MobiDB-lite"/>
    </source>
</evidence>
<keyword evidence="7 9" id="KW-0472">Membrane</keyword>
<dbReference type="InterPro" id="IPR007387">
    <property type="entry name" value="TRAP_DctQ"/>
</dbReference>
<protein>
    <recommendedName>
        <fullName evidence="9">TRAP transporter small permease protein</fullName>
    </recommendedName>
</protein>
<evidence type="ECO:0000259" key="11">
    <source>
        <dbReference type="Pfam" id="PF04290"/>
    </source>
</evidence>
<evidence type="ECO:0000256" key="2">
    <source>
        <dbReference type="ARBA" id="ARBA00022448"/>
    </source>
</evidence>
<keyword evidence="2 9" id="KW-0813">Transport</keyword>
<evidence type="ECO:0000256" key="5">
    <source>
        <dbReference type="ARBA" id="ARBA00022692"/>
    </source>
</evidence>
<comment type="subcellular location">
    <subcellularLocation>
        <location evidence="1 9">Cell inner membrane</location>
        <topology evidence="1 9">Multi-pass membrane protein</topology>
    </subcellularLocation>
</comment>
<feature type="compositionally biased region" description="Basic residues" evidence="10">
    <location>
        <begin position="1"/>
        <end position="12"/>
    </location>
</feature>
<dbReference type="Pfam" id="PF04290">
    <property type="entry name" value="DctQ"/>
    <property type="match status" value="1"/>
</dbReference>
<feature type="domain" description="Tripartite ATP-independent periplasmic transporters DctQ component" evidence="11">
    <location>
        <begin position="81"/>
        <end position="210"/>
    </location>
</feature>